<name>A0A7J0EA23_9ERIC</name>
<proteinExistence type="predicted"/>
<comment type="caution">
    <text evidence="1">The sequence shown here is derived from an EMBL/GenBank/DDBJ whole genome shotgun (WGS) entry which is preliminary data.</text>
</comment>
<keyword evidence="2" id="KW-1185">Reference proteome</keyword>
<reference evidence="1 2" key="1">
    <citation type="submission" date="2019-07" db="EMBL/GenBank/DDBJ databases">
        <title>De Novo Assembly of kiwifruit Actinidia rufa.</title>
        <authorList>
            <person name="Sugita-Konishi S."/>
            <person name="Sato K."/>
            <person name="Mori E."/>
            <person name="Abe Y."/>
            <person name="Kisaki G."/>
            <person name="Hamano K."/>
            <person name="Suezawa K."/>
            <person name="Otani M."/>
            <person name="Fukuda T."/>
            <person name="Manabe T."/>
            <person name="Gomi K."/>
            <person name="Tabuchi M."/>
            <person name="Akimitsu K."/>
            <person name="Kataoka I."/>
        </authorList>
    </citation>
    <scope>NUCLEOTIDE SEQUENCE [LARGE SCALE GENOMIC DNA]</scope>
    <source>
        <strain evidence="2">cv. Fuchu</strain>
    </source>
</reference>
<evidence type="ECO:0000313" key="1">
    <source>
        <dbReference type="EMBL" id="GFY82507.1"/>
    </source>
</evidence>
<dbReference type="Proteomes" id="UP000585474">
    <property type="component" value="Unassembled WGS sequence"/>
</dbReference>
<evidence type="ECO:0000313" key="2">
    <source>
        <dbReference type="Proteomes" id="UP000585474"/>
    </source>
</evidence>
<accession>A0A7J0EA23</accession>
<organism evidence="1 2">
    <name type="scientific">Actinidia rufa</name>
    <dbReference type="NCBI Taxonomy" id="165716"/>
    <lineage>
        <taxon>Eukaryota</taxon>
        <taxon>Viridiplantae</taxon>
        <taxon>Streptophyta</taxon>
        <taxon>Embryophyta</taxon>
        <taxon>Tracheophyta</taxon>
        <taxon>Spermatophyta</taxon>
        <taxon>Magnoliopsida</taxon>
        <taxon>eudicotyledons</taxon>
        <taxon>Gunneridae</taxon>
        <taxon>Pentapetalae</taxon>
        <taxon>asterids</taxon>
        <taxon>Ericales</taxon>
        <taxon>Actinidiaceae</taxon>
        <taxon>Actinidia</taxon>
    </lineage>
</organism>
<gene>
    <name evidence="1" type="ORF">Acr_02g0007470</name>
</gene>
<dbReference type="AlphaFoldDB" id="A0A7J0EA23"/>
<protein>
    <submittedName>
        <fullName evidence="1">Uncharacterized protein</fullName>
    </submittedName>
</protein>
<dbReference type="EMBL" id="BJWL01000002">
    <property type="protein sequence ID" value="GFY82507.1"/>
    <property type="molecule type" value="Genomic_DNA"/>
</dbReference>
<sequence length="70" mass="7723">MRKAYIDKVANVHDSDVAEQMHGTSRVVNSGVAWCRHVVGQSYGKANTRGESISSWVAWCRYKAALALAK</sequence>